<dbReference type="PROSITE" id="PS00868">
    <property type="entry name" value="CYS_MET_METAB_PP"/>
    <property type="match status" value="1"/>
</dbReference>
<dbReference type="AlphaFoldDB" id="A0A8J2YTI5"/>
<name>A0A8J2YTI5_9PROT</name>
<dbReference type="GO" id="GO:0019343">
    <property type="term" value="P:cysteine biosynthetic process via cystathionine"/>
    <property type="evidence" value="ECO:0007669"/>
    <property type="project" value="TreeGrafter"/>
</dbReference>
<feature type="modified residue" description="N6-(pyridoxal phosphate)lysine" evidence="4">
    <location>
        <position position="204"/>
    </location>
</feature>
<dbReference type="GO" id="GO:0003962">
    <property type="term" value="F:cystathionine gamma-synthase activity"/>
    <property type="evidence" value="ECO:0007669"/>
    <property type="project" value="TreeGrafter"/>
</dbReference>
<dbReference type="GO" id="GO:0004123">
    <property type="term" value="F:cystathionine gamma-lyase activity"/>
    <property type="evidence" value="ECO:0007669"/>
    <property type="project" value="TreeGrafter"/>
</dbReference>
<comment type="cofactor">
    <cofactor evidence="1 5">
        <name>pyridoxal 5'-phosphate</name>
        <dbReference type="ChEBI" id="CHEBI:597326"/>
    </cofactor>
</comment>
<reference evidence="6" key="2">
    <citation type="submission" date="2020-09" db="EMBL/GenBank/DDBJ databases">
        <authorList>
            <person name="Sun Q."/>
            <person name="Zhou Y."/>
        </authorList>
    </citation>
    <scope>NUCLEOTIDE SEQUENCE</scope>
    <source>
        <strain evidence="6">CGMCC 1.15725</strain>
    </source>
</reference>
<dbReference type="PANTHER" id="PTHR11808:SF15">
    <property type="entry name" value="CYSTATHIONINE GAMMA-LYASE"/>
    <property type="match status" value="1"/>
</dbReference>
<dbReference type="FunFam" id="3.40.640.10:FF:000046">
    <property type="entry name" value="Cystathionine gamma-lyase"/>
    <property type="match status" value="1"/>
</dbReference>
<evidence type="ECO:0000256" key="4">
    <source>
        <dbReference type="PIRSR" id="PIRSR001434-2"/>
    </source>
</evidence>
<evidence type="ECO:0000256" key="1">
    <source>
        <dbReference type="ARBA" id="ARBA00001933"/>
    </source>
</evidence>
<evidence type="ECO:0000256" key="3">
    <source>
        <dbReference type="ARBA" id="ARBA00022898"/>
    </source>
</evidence>
<dbReference type="EMBL" id="BMJQ01000004">
    <property type="protein sequence ID" value="GGF13218.1"/>
    <property type="molecule type" value="Genomic_DNA"/>
</dbReference>
<accession>A0A8J2YTI5</accession>
<protein>
    <submittedName>
        <fullName evidence="6">Cystathionine gamma-synthase</fullName>
    </submittedName>
</protein>
<dbReference type="Gene3D" id="3.40.640.10">
    <property type="entry name" value="Type I PLP-dependent aspartate aminotransferase-like (Major domain)"/>
    <property type="match status" value="1"/>
</dbReference>
<evidence type="ECO:0000256" key="5">
    <source>
        <dbReference type="RuleBase" id="RU362118"/>
    </source>
</evidence>
<dbReference type="SUPFAM" id="SSF53383">
    <property type="entry name" value="PLP-dependent transferases"/>
    <property type="match status" value="1"/>
</dbReference>
<dbReference type="RefSeq" id="WP_189044899.1">
    <property type="nucleotide sequence ID" value="NZ_BMJQ01000004.1"/>
</dbReference>
<keyword evidence="7" id="KW-1185">Reference proteome</keyword>
<comment type="caution">
    <text evidence="6">The sequence shown here is derived from an EMBL/GenBank/DDBJ whole genome shotgun (WGS) entry which is preliminary data.</text>
</comment>
<dbReference type="GO" id="GO:0030170">
    <property type="term" value="F:pyridoxal phosphate binding"/>
    <property type="evidence" value="ECO:0007669"/>
    <property type="project" value="InterPro"/>
</dbReference>
<dbReference type="Gene3D" id="3.90.1150.10">
    <property type="entry name" value="Aspartate Aminotransferase, domain 1"/>
    <property type="match status" value="1"/>
</dbReference>
<dbReference type="InterPro" id="IPR000277">
    <property type="entry name" value="Cys/Met-Metab_PyrdxlP-dep_enz"/>
</dbReference>
<reference evidence="6" key="1">
    <citation type="journal article" date="2014" name="Int. J. Syst. Evol. Microbiol.">
        <title>Complete genome sequence of Corynebacterium casei LMG S-19264T (=DSM 44701T), isolated from a smear-ripened cheese.</title>
        <authorList>
            <consortium name="US DOE Joint Genome Institute (JGI-PGF)"/>
            <person name="Walter F."/>
            <person name="Albersmeier A."/>
            <person name="Kalinowski J."/>
            <person name="Ruckert C."/>
        </authorList>
    </citation>
    <scope>NUCLEOTIDE SEQUENCE</scope>
    <source>
        <strain evidence="6">CGMCC 1.15725</strain>
    </source>
</reference>
<evidence type="ECO:0000313" key="6">
    <source>
        <dbReference type="EMBL" id="GGF13218.1"/>
    </source>
</evidence>
<dbReference type="CDD" id="cd00614">
    <property type="entry name" value="CGS_like"/>
    <property type="match status" value="1"/>
</dbReference>
<dbReference type="Proteomes" id="UP000646365">
    <property type="component" value="Unassembled WGS sequence"/>
</dbReference>
<dbReference type="GO" id="GO:0019346">
    <property type="term" value="P:transsulfuration"/>
    <property type="evidence" value="ECO:0007669"/>
    <property type="project" value="InterPro"/>
</dbReference>
<dbReference type="InterPro" id="IPR015424">
    <property type="entry name" value="PyrdxlP-dep_Trfase"/>
</dbReference>
<comment type="similarity">
    <text evidence="2 5">Belongs to the trans-sulfuration enzymes family.</text>
</comment>
<evidence type="ECO:0000313" key="7">
    <source>
        <dbReference type="Proteomes" id="UP000646365"/>
    </source>
</evidence>
<sequence length="385" mass="41500">MASLRNDDHPATKIAQALGDIEPITKSVTPPLYPASTYQRDPDNQYRNGRVYARPHNPTFETAERLLTALEGGAASLLFSSGMAAATATFLALKPGDHVVAPEVMYWGLRNWLKGAATEWGLAFSFVDATDTQAFARALAPGRTKLVWLETPTNPTWGISDIAAIAKLAHDAGARVAVDSTVATPILTRPIELGADLVMHSGTKYLNGHSDLIAGTLTTAREDEYWERIKAVRSNVGAILGTFEAWLLQRGMRTLHLRVERASQSALKIAQHFAHHPLVAEVLYPGLPEFPGHALAARQMTGGFGGMLSIRTKGGEAAAVAVAAETRLWKRATSLGGVESLIEHRRSVEGPTSPVPHDLLRLSVGIEHADDLIADMEQALAIAHR</sequence>
<evidence type="ECO:0000256" key="2">
    <source>
        <dbReference type="ARBA" id="ARBA00009077"/>
    </source>
</evidence>
<organism evidence="6 7">
    <name type="scientific">Aliidongia dinghuensis</name>
    <dbReference type="NCBI Taxonomy" id="1867774"/>
    <lineage>
        <taxon>Bacteria</taxon>
        <taxon>Pseudomonadati</taxon>
        <taxon>Pseudomonadota</taxon>
        <taxon>Alphaproteobacteria</taxon>
        <taxon>Rhodospirillales</taxon>
        <taxon>Dongiaceae</taxon>
        <taxon>Aliidongia</taxon>
    </lineage>
</organism>
<proteinExistence type="inferred from homology"/>
<dbReference type="InterPro" id="IPR015422">
    <property type="entry name" value="PyrdxlP-dep_Trfase_small"/>
</dbReference>
<dbReference type="PIRSF" id="PIRSF001434">
    <property type="entry name" value="CGS"/>
    <property type="match status" value="1"/>
</dbReference>
<dbReference type="InterPro" id="IPR054542">
    <property type="entry name" value="Cys_met_metab_PP"/>
</dbReference>
<gene>
    <name evidence="6" type="ORF">GCM10011611_18670</name>
</gene>
<dbReference type="InterPro" id="IPR015421">
    <property type="entry name" value="PyrdxlP-dep_Trfase_major"/>
</dbReference>
<dbReference type="GO" id="GO:0005737">
    <property type="term" value="C:cytoplasm"/>
    <property type="evidence" value="ECO:0007669"/>
    <property type="project" value="TreeGrafter"/>
</dbReference>
<dbReference type="Pfam" id="PF01053">
    <property type="entry name" value="Cys_Met_Meta_PP"/>
    <property type="match status" value="1"/>
</dbReference>
<dbReference type="PANTHER" id="PTHR11808">
    <property type="entry name" value="TRANS-SULFURATION ENZYME FAMILY MEMBER"/>
    <property type="match status" value="1"/>
</dbReference>
<keyword evidence="3 4" id="KW-0663">Pyridoxal phosphate</keyword>